<evidence type="ECO:0008006" key="8">
    <source>
        <dbReference type="Google" id="ProtNLM"/>
    </source>
</evidence>
<proteinExistence type="predicted"/>
<dbReference type="PANTHER" id="PTHR16100">
    <property type="entry name" value="PHOSPHOINOSITIDE-INTERACTING PROTEIN FAMILY MEMBER"/>
    <property type="match status" value="1"/>
</dbReference>
<reference evidence="7" key="3">
    <citation type="journal article" date="2014" name="Nature">
        <title>Elephant shark genome provides unique insights into gnathostome evolution.</title>
        <authorList>
            <consortium name="International Elephant Shark Genome Sequencing Consortium"/>
            <person name="Venkatesh B."/>
            <person name="Lee A.P."/>
            <person name="Ravi V."/>
            <person name="Maurya A.K."/>
            <person name="Lian M.M."/>
            <person name="Swann J.B."/>
            <person name="Ohta Y."/>
            <person name="Flajnik M.F."/>
            <person name="Sutoh Y."/>
            <person name="Kasahara M."/>
            <person name="Hoon S."/>
            <person name="Gangu V."/>
            <person name="Roy S.W."/>
            <person name="Irimia M."/>
            <person name="Korzh V."/>
            <person name="Kondrychyn I."/>
            <person name="Lim Z.W."/>
            <person name="Tay B.H."/>
            <person name="Tohari S."/>
            <person name="Kong K.W."/>
            <person name="Ho S."/>
            <person name="Lorente-Galdos B."/>
            <person name="Quilez J."/>
            <person name="Marques-Bonet T."/>
            <person name="Raney B.J."/>
            <person name="Ingham P.W."/>
            <person name="Tay A."/>
            <person name="Hillier L.W."/>
            <person name="Minx P."/>
            <person name="Boehm T."/>
            <person name="Wilson R.K."/>
            <person name="Brenner S."/>
            <person name="Warren W.C."/>
        </authorList>
    </citation>
    <scope>NUCLEOTIDE SEQUENCE [LARGE SCALE GENOMIC DNA]</scope>
</reference>
<name>A0A4W3HF06_CALMI</name>
<keyword evidence="3 5" id="KW-1133">Transmembrane helix</keyword>
<evidence type="ECO:0000256" key="1">
    <source>
        <dbReference type="ARBA" id="ARBA00004141"/>
    </source>
</evidence>
<feature type="transmembrane region" description="Helical" evidence="5">
    <location>
        <begin position="114"/>
        <end position="133"/>
    </location>
</feature>
<evidence type="ECO:0000256" key="2">
    <source>
        <dbReference type="ARBA" id="ARBA00022692"/>
    </source>
</evidence>
<dbReference type="GO" id="GO:0005886">
    <property type="term" value="C:plasma membrane"/>
    <property type="evidence" value="ECO:0007669"/>
    <property type="project" value="TreeGrafter"/>
</dbReference>
<feature type="transmembrane region" description="Helical" evidence="5">
    <location>
        <begin position="81"/>
        <end position="102"/>
    </location>
</feature>
<dbReference type="GeneTree" id="ENSGT00960000188184"/>
<organism evidence="6 7">
    <name type="scientific">Callorhinchus milii</name>
    <name type="common">Ghost shark</name>
    <dbReference type="NCBI Taxonomy" id="7868"/>
    <lineage>
        <taxon>Eukaryota</taxon>
        <taxon>Metazoa</taxon>
        <taxon>Chordata</taxon>
        <taxon>Craniata</taxon>
        <taxon>Vertebrata</taxon>
        <taxon>Chondrichthyes</taxon>
        <taxon>Holocephali</taxon>
        <taxon>Chimaeriformes</taxon>
        <taxon>Callorhinchidae</taxon>
        <taxon>Callorhinchus</taxon>
    </lineage>
</organism>
<keyword evidence="2 5" id="KW-0812">Transmembrane</keyword>
<dbReference type="InParanoid" id="A0A4W3HF06"/>
<reference evidence="7" key="2">
    <citation type="journal article" date="2007" name="PLoS Biol.">
        <title>Survey sequencing and comparative analysis of the elephant shark (Callorhinchus milii) genome.</title>
        <authorList>
            <person name="Venkatesh B."/>
            <person name="Kirkness E.F."/>
            <person name="Loh Y.H."/>
            <person name="Halpern A.L."/>
            <person name="Lee A.P."/>
            <person name="Johnson J."/>
            <person name="Dandona N."/>
            <person name="Viswanathan L.D."/>
            <person name="Tay A."/>
            <person name="Venter J.C."/>
            <person name="Strausberg R.L."/>
            <person name="Brenner S."/>
        </authorList>
    </citation>
    <scope>NUCLEOTIDE SEQUENCE [LARGE SCALE GENOMIC DNA]</scope>
</reference>
<dbReference type="Pfam" id="PF16311">
    <property type="entry name" value="TMEM100"/>
    <property type="match status" value="1"/>
</dbReference>
<accession>A0A4W3HF06</accession>
<reference evidence="7" key="1">
    <citation type="journal article" date="2006" name="Science">
        <title>Ancient noncoding elements conserved in the human genome.</title>
        <authorList>
            <person name="Venkatesh B."/>
            <person name="Kirkness E.F."/>
            <person name="Loh Y.H."/>
            <person name="Halpern A.L."/>
            <person name="Lee A.P."/>
            <person name="Johnson J."/>
            <person name="Dandona N."/>
            <person name="Viswanathan L.D."/>
            <person name="Tay A."/>
            <person name="Venter J.C."/>
            <person name="Strausberg R.L."/>
            <person name="Brenner S."/>
        </authorList>
    </citation>
    <scope>NUCLEOTIDE SEQUENCE [LARGE SCALE GENOMIC DNA]</scope>
</reference>
<evidence type="ECO:0000256" key="5">
    <source>
        <dbReference type="SAM" id="Phobius"/>
    </source>
</evidence>
<reference evidence="6" key="4">
    <citation type="submission" date="2025-08" db="UniProtKB">
        <authorList>
            <consortium name="Ensembl"/>
        </authorList>
    </citation>
    <scope>IDENTIFICATION</scope>
</reference>
<sequence length="154" mass="16536">QKVFALPAPVTPPLPSPPSLYPQTPRSCQHHPPKTFPGVWLPFSFLFSFLSIPMSAAVDPSCALERLAVTTGGTERSWHRCIFPFGLVSLVVGVAVTCITFSVRDEPMDAAKTVSLAVLGFSLVLIAAAFGCWRAHGRRKARRAEGQPGDPPGL</sequence>
<keyword evidence="4 5" id="KW-0472">Membrane</keyword>
<comment type="subcellular location">
    <subcellularLocation>
        <location evidence="1">Membrane</location>
        <topology evidence="1">Multi-pass membrane protein</topology>
    </subcellularLocation>
</comment>
<dbReference type="GO" id="GO:0071773">
    <property type="term" value="P:cellular response to BMP stimulus"/>
    <property type="evidence" value="ECO:0007669"/>
    <property type="project" value="TreeGrafter"/>
</dbReference>
<protein>
    <recommendedName>
        <fullName evidence="8">Transmembrane protein 100</fullName>
    </recommendedName>
</protein>
<evidence type="ECO:0000313" key="7">
    <source>
        <dbReference type="Proteomes" id="UP000314986"/>
    </source>
</evidence>
<reference evidence="6" key="5">
    <citation type="submission" date="2025-09" db="UniProtKB">
        <authorList>
            <consortium name="Ensembl"/>
        </authorList>
    </citation>
    <scope>IDENTIFICATION</scope>
</reference>
<dbReference type="Ensembl" id="ENSCMIT00000015863.1">
    <property type="protein sequence ID" value="ENSCMIP00000015543.1"/>
    <property type="gene ID" value="ENSCMIG00000007574.1"/>
</dbReference>
<dbReference type="Proteomes" id="UP000314986">
    <property type="component" value="Unassembled WGS sequence"/>
</dbReference>
<evidence type="ECO:0000256" key="3">
    <source>
        <dbReference type="ARBA" id="ARBA00022989"/>
    </source>
</evidence>
<dbReference type="PANTHER" id="PTHR16100:SF5">
    <property type="entry name" value="TRANSMEMBRANE PROTEIN 100"/>
    <property type="match status" value="1"/>
</dbReference>
<evidence type="ECO:0000313" key="6">
    <source>
        <dbReference type="Ensembl" id="ENSCMIP00000015543.1"/>
    </source>
</evidence>
<keyword evidence="7" id="KW-1185">Reference proteome</keyword>
<feature type="transmembrane region" description="Helical" evidence="5">
    <location>
        <begin position="39"/>
        <end position="60"/>
    </location>
</feature>
<dbReference type="OMA" id="TERSWHR"/>
<dbReference type="AlphaFoldDB" id="A0A4W3HF06"/>
<dbReference type="InterPro" id="IPR032536">
    <property type="entry name" value="TMEM100"/>
</dbReference>
<evidence type="ECO:0000256" key="4">
    <source>
        <dbReference type="ARBA" id="ARBA00023136"/>
    </source>
</evidence>